<feature type="region of interest" description="Disordered" evidence="1">
    <location>
        <begin position="1"/>
        <end position="37"/>
    </location>
</feature>
<sequence>MEDPLGRDPLAGLHKPEQPTRKYNGGRRAVSGEERKLKAASHKPSCDTFELLLGATDYVTGIDLWSAGCLLAEMFAGKPSMPGSTEVEHLHRTFKLCGTPSQDYWKKLQLSTFRPPRTYKTGPFEAFRTFPEIALGLLTTTFLALGPISRGCASSALQNEGRT</sequence>
<proteinExistence type="predicted"/>
<dbReference type="GO" id="GO:0032968">
    <property type="term" value="P:positive regulation of transcription elongation by RNA polymerase II"/>
    <property type="evidence" value="ECO:0007669"/>
    <property type="project" value="TreeGrafter"/>
</dbReference>
<gene>
    <name evidence="2" type="ORF">POTOM_019732</name>
</gene>
<comment type="caution">
    <text evidence="2">The sequence shown here is derived from an EMBL/GenBank/DDBJ whole genome shotgun (WGS) entry which is preliminary data.</text>
</comment>
<accession>A0A8X8CUF8</accession>
<dbReference type="PANTHER" id="PTHR24056:SF425">
    <property type="entry name" value="PROTEIN KINASE DOMAIN-CONTAINING PROTEIN"/>
    <property type="match status" value="1"/>
</dbReference>
<dbReference type="Proteomes" id="UP000886885">
    <property type="component" value="Chromosome 5A"/>
</dbReference>
<evidence type="ECO:0000313" key="3">
    <source>
        <dbReference type="Proteomes" id="UP000886885"/>
    </source>
</evidence>
<keyword evidence="3" id="KW-1185">Reference proteome</keyword>
<dbReference type="OrthoDB" id="1732493at2759"/>
<dbReference type="EMBL" id="JAAWWB010000009">
    <property type="protein sequence ID" value="KAG6776226.1"/>
    <property type="molecule type" value="Genomic_DNA"/>
</dbReference>
<organism evidence="2 3">
    <name type="scientific">Populus tomentosa</name>
    <name type="common">Chinese white poplar</name>
    <dbReference type="NCBI Taxonomy" id="118781"/>
    <lineage>
        <taxon>Eukaryota</taxon>
        <taxon>Viridiplantae</taxon>
        <taxon>Streptophyta</taxon>
        <taxon>Embryophyta</taxon>
        <taxon>Tracheophyta</taxon>
        <taxon>Spermatophyta</taxon>
        <taxon>Magnoliopsida</taxon>
        <taxon>eudicotyledons</taxon>
        <taxon>Gunneridae</taxon>
        <taxon>Pentapetalae</taxon>
        <taxon>rosids</taxon>
        <taxon>fabids</taxon>
        <taxon>Malpighiales</taxon>
        <taxon>Salicaceae</taxon>
        <taxon>Saliceae</taxon>
        <taxon>Populus</taxon>
    </lineage>
</organism>
<evidence type="ECO:0000256" key="1">
    <source>
        <dbReference type="SAM" id="MobiDB-lite"/>
    </source>
</evidence>
<dbReference type="GO" id="GO:0005634">
    <property type="term" value="C:nucleus"/>
    <property type="evidence" value="ECO:0007669"/>
    <property type="project" value="TreeGrafter"/>
</dbReference>
<dbReference type="AlphaFoldDB" id="A0A8X8CUF8"/>
<dbReference type="GO" id="GO:0008353">
    <property type="term" value="F:RNA polymerase II CTD heptapeptide repeat kinase activity"/>
    <property type="evidence" value="ECO:0007669"/>
    <property type="project" value="TreeGrafter"/>
</dbReference>
<dbReference type="PANTHER" id="PTHR24056">
    <property type="entry name" value="CELL DIVISION PROTEIN KINASE"/>
    <property type="match status" value="1"/>
</dbReference>
<reference evidence="2" key="1">
    <citation type="journal article" date="2020" name="bioRxiv">
        <title>Hybrid origin of Populus tomentosa Carr. identified through genome sequencing and phylogenomic analysis.</title>
        <authorList>
            <person name="An X."/>
            <person name="Gao K."/>
            <person name="Chen Z."/>
            <person name="Li J."/>
            <person name="Yang X."/>
            <person name="Yang X."/>
            <person name="Zhou J."/>
            <person name="Guo T."/>
            <person name="Zhao T."/>
            <person name="Huang S."/>
            <person name="Miao D."/>
            <person name="Khan W.U."/>
            <person name="Rao P."/>
            <person name="Ye M."/>
            <person name="Lei B."/>
            <person name="Liao W."/>
            <person name="Wang J."/>
            <person name="Ji L."/>
            <person name="Li Y."/>
            <person name="Guo B."/>
            <person name="Mustafa N.S."/>
            <person name="Li S."/>
            <person name="Yun Q."/>
            <person name="Keller S.R."/>
            <person name="Mao J."/>
            <person name="Zhang R."/>
            <person name="Strauss S.H."/>
        </authorList>
    </citation>
    <scope>NUCLEOTIDE SEQUENCE</scope>
    <source>
        <strain evidence="2">GM15</strain>
        <tissue evidence="2">Leaf</tissue>
    </source>
</reference>
<evidence type="ECO:0000313" key="2">
    <source>
        <dbReference type="EMBL" id="KAG6776226.1"/>
    </source>
</evidence>
<evidence type="ECO:0008006" key="4">
    <source>
        <dbReference type="Google" id="ProtNLM"/>
    </source>
</evidence>
<dbReference type="InterPro" id="IPR050108">
    <property type="entry name" value="CDK"/>
</dbReference>
<protein>
    <recommendedName>
        <fullName evidence="4">Protein kinase domain-containing protein</fullName>
    </recommendedName>
</protein>
<name>A0A8X8CUF8_POPTO</name>
<dbReference type="GO" id="GO:0000307">
    <property type="term" value="C:cyclin-dependent protein kinase holoenzyme complex"/>
    <property type="evidence" value="ECO:0007669"/>
    <property type="project" value="TreeGrafter"/>
</dbReference>